<proteinExistence type="predicted"/>
<evidence type="ECO:0000313" key="3">
    <source>
        <dbReference type="Proteomes" id="UP000257109"/>
    </source>
</evidence>
<feature type="transmembrane region" description="Helical" evidence="1">
    <location>
        <begin position="43"/>
        <end position="66"/>
    </location>
</feature>
<name>A0A371EEJ8_MUCPR</name>
<dbReference type="EMBL" id="QJKJ01014379">
    <property type="protein sequence ID" value="RDX64446.1"/>
    <property type="molecule type" value="Genomic_DNA"/>
</dbReference>
<keyword evidence="1" id="KW-0812">Transmembrane</keyword>
<accession>A0A371EEJ8</accession>
<sequence>MNLPLRSYLVTHLITLLFVSLIVCIMSFFLYKNVPSSMHNLLNVLFLVTLLIKKAFYVMILTFIGFSPLEMLSSKIFFFATQYDSLHFPISILPLDIIPLEFHGPPQDNSLAIALVQEPESTSICRSSHIHEPLESYINSLIAKLSFIPIASSYK</sequence>
<evidence type="ECO:0000256" key="1">
    <source>
        <dbReference type="SAM" id="Phobius"/>
    </source>
</evidence>
<feature type="non-terminal residue" evidence="2">
    <location>
        <position position="1"/>
    </location>
</feature>
<keyword evidence="1" id="KW-0472">Membrane</keyword>
<reference evidence="2" key="1">
    <citation type="submission" date="2018-05" db="EMBL/GenBank/DDBJ databases">
        <title>Draft genome of Mucuna pruriens seed.</title>
        <authorList>
            <person name="Nnadi N.E."/>
            <person name="Vos R."/>
            <person name="Hasami M.H."/>
            <person name="Devisetty U.K."/>
            <person name="Aguiy J.C."/>
        </authorList>
    </citation>
    <scope>NUCLEOTIDE SEQUENCE [LARGE SCALE GENOMIC DNA]</scope>
    <source>
        <strain evidence="2">JCA_2017</strain>
    </source>
</reference>
<keyword evidence="3" id="KW-1185">Reference proteome</keyword>
<protein>
    <submittedName>
        <fullName evidence="2">Uncharacterized protein</fullName>
    </submittedName>
</protein>
<organism evidence="2 3">
    <name type="scientific">Mucuna pruriens</name>
    <name type="common">Velvet bean</name>
    <name type="synonym">Dolichos pruriens</name>
    <dbReference type="NCBI Taxonomy" id="157652"/>
    <lineage>
        <taxon>Eukaryota</taxon>
        <taxon>Viridiplantae</taxon>
        <taxon>Streptophyta</taxon>
        <taxon>Embryophyta</taxon>
        <taxon>Tracheophyta</taxon>
        <taxon>Spermatophyta</taxon>
        <taxon>Magnoliopsida</taxon>
        <taxon>eudicotyledons</taxon>
        <taxon>Gunneridae</taxon>
        <taxon>Pentapetalae</taxon>
        <taxon>rosids</taxon>
        <taxon>fabids</taxon>
        <taxon>Fabales</taxon>
        <taxon>Fabaceae</taxon>
        <taxon>Papilionoideae</taxon>
        <taxon>50 kb inversion clade</taxon>
        <taxon>NPAAA clade</taxon>
        <taxon>indigoferoid/millettioid clade</taxon>
        <taxon>Phaseoleae</taxon>
        <taxon>Mucuna</taxon>
    </lineage>
</organism>
<gene>
    <name evidence="2" type="ORF">CR513_57004</name>
</gene>
<evidence type="ECO:0000313" key="2">
    <source>
        <dbReference type="EMBL" id="RDX64446.1"/>
    </source>
</evidence>
<feature type="transmembrane region" description="Helical" evidence="1">
    <location>
        <begin position="7"/>
        <end position="31"/>
    </location>
</feature>
<keyword evidence="1" id="KW-1133">Transmembrane helix</keyword>
<dbReference type="Proteomes" id="UP000257109">
    <property type="component" value="Unassembled WGS sequence"/>
</dbReference>
<dbReference type="AlphaFoldDB" id="A0A371EEJ8"/>
<comment type="caution">
    <text evidence="2">The sequence shown here is derived from an EMBL/GenBank/DDBJ whole genome shotgun (WGS) entry which is preliminary data.</text>
</comment>